<dbReference type="EMBL" id="CAJZBQ010000045">
    <property type="protein sequence ID" value="CAG9328256.1"/>
    <property type="molecule type" value="Genomic_DNA"/>
</dbReference>
<evidence type="ECO:0000313" key="6">
    <source>
        <dbReference type="Proteomes" id="UP001162131"/>
    </source>
</evidence>
<name>A0AAU9JMX5_9CILI</name>
<feature type="domain" description="Endonuclease/exonuclease/phosphatase" evidence="4">
    <location>
        <begin position="48"/>
        <end position="204"/>
    </location>
</feature>
<reference evidence="5" key="1">
    <citation type="submission" date="2021-09" db="EMBL/GenBank/DDBJ databases">
        <authorList>
            <consortium name="AG Swart"/>
            <person name="Singh M."/>
            <person name="Singh A."/>
            <person name="Seah K."/>
            <person name="Emmerich C."/>
        </authorList>
    </citation>
    <scope>NUCLEOTIDE SEQUENCE</scope>
    <source>
        <strain evidence="5">ATCC30299</strain>
    </source>
</reference>
<protein>
    <recommendedName>
        <fullName evidence="2">sphingomyelin phosphodiesterase</fullName>
        <ecNumber evidence="2">3.1.4.12</ecNumber>
    </recommendedName>
</protein>
<dbReference type="CDD" id="cd09078">
    <property type="entry name" value="nSMase"/>
    <property type="match status" value="1"/>
</dbReference>
<gene>
    <name evidence="5" type="ORF">BSTOLATCC_MIC45711</name>
</gene>
<dbReference type="Pfam" id="PF03372">
    <property type="entry name" value="Exo_endo_phos"/>
    <property type="match status" value="1"/>
</dbReference>
<dbReference type="PANTHER" id="PTHR16320">
    <property type="entry name" value="SPHINGOMYELINASE FAMILY MEMBER"/>
    <property type="match status" value="1"/>
</dbReference>
<dbReference type="InterPro" id="IPR017766">
    <property type="entry name" value="Sphingomyelinase/PLipase_C"/>
</dbReference>
<comment type="similarity">
    <text evidence="1">Belongs to the neutral sphingomyelinase family.</text>
</comment>
<dbReference type="GO" id="GO:0004767">
    <property type="term" value="F:sphingomyelin phosphodiesterase activity"/>
    <property type="evidence" value="ECO:0007669"/>
    <property type="project" value="UniProtKB-EC"/>
</dbReference>
<dbReference type="PANTHER" id="PTHR16320:SF1">
    <property type="entry name" value="SPHINGOMYELINASE DDB_G0288017"/>
    <property type="match status" value="1"/>
</dbReference>
<evidence type="ECO:0000256" key="1">
    <source>
        <dbReference type="ARBA" id="ARBA00006335"/>
    </source>
</evidence>
<keyword evidence="6" id="KW-1185">Reference proteome</keyword>
<comment type="caution">
    <text evidence="5">The sequence shown here is derived from an EMBL/GenBank/DDBJ whole genome shotgun (WGS) entry which is preliminary data.</text>
</comment>
<proteinExistence type="inferred from homology"/>
<keyword evidence="3" id="KW-0378">Hydrolase</keyword>
<dbReference type="InterPro" id="IPR038772">
    <property type="entry name" value="Sph/SMPD2-like"/>
</dbReference>
<dbReference type="InterPro" id="IPR036691">
    <property type="entry name" value="Endo/exonu/phosph_ase_sf"/>
</dbReference>
<dbReference type="InterPro" id="IPR005135">
    <property type="entry name" value="Endo/exonuclease/phosphatase"/>
</dbReference>
<evidence type="ECO:0000259" key="4">
    <source>
        <dbReference type="Pfam" id="PF03372"/>
    </source>
</evidence>
<dbReference type="Proteomes" id="UP001162131">
    <property type="component" value="Unassembled WGS sequence"/>
</dbReference>
<dbReference type="Gene3D" id="3.60.10.10">
    <property type="entry name" value="Endonuclease/exonuclease/phosphatase"/>
    <property type="match status" value="1"/>
</dbReference>
<evidence type="ECO:0000313" key="5">
    <source>
        <dbReference type="EMBL" id="CAG9328256.1"/>
    </source>
</evidence>
<dbReference type="GO" id="GO:0005737">
    <property type="term" value="C:cytoplasm"/>
    <property type="evidence" value="ECO:0007669"/>
    <property type="project" value="TreeGrafter"/>
</dbReference>
<evidence type="ECO:0000256" key="3">
    <source>
        <dbReference type="ARBA" id="ARBA00022801"/>
    </source>
</evidence>
<sequence length="325" mass="37679">MDNIDNMERKNSSPQVNIKFLSLNLFLRPPLIHTNESDYKDDRLRYFIRNIIHNYDIICLQEVFSSYTLRQNRLIQGAENRQFLYSVRSPKPKLWSTQIVDCGLVILSKYRIVESEFKPFTYSLLPDRLSYKGMLYAKISINGKNVHVFTSHLQSKHPTEDSAQYLAYRLVRRSQLIEMRNFVDDKIGKSNDAVIIAGDLNIDGREELKPPAFPDIECKDDYEHFINILSKYGKSDLIDVMRTKYGYSPATFGRHDENNNPLETVLTASDQTLWDESLDHILMINEKASGVTINWTETCVEPFYTPGQPFTQISDHAGVQISFRC</sequence>
<evidence type="ECO:0000256" key="2">
    <source>
        <dbReference type="ARBA" id="ARBA00012369"/>
    </source>
</evidence>
<dbReference type="GO" id="GO:0005576">
    <property type="term" value="C:extracellular region"/>
    <property type="evidence" value="ECO:0007669"/>
    <property type="project" value="InterPro"/>
</dbReference>
<organism evidence="5 6">
    <name type="scientific">Blepharisma stoltei</name>
    <dbReference type="NCBI Taxonomy" id="1481888"/>
    <lineage>
        <taxon>Eukaryota</taxon>
        <taxon>Sar</taxon>
        <taxon>Alveolata</taxon>
        <taxon>Ciliophora</taxon>
        <taxon>Postciliodesmatophora</taxon>
        <taxon>Heterotrichea</taxon>
        <taxon>Heterotrichida</taxon>
        <taxon>Blepharismidae</taxon>
        <taxon>Blepharisma</taxon>
    </lineage>
</organism>
<dbReference type="AlphaFoldDB" id="A0AAU9JMX5"/>
<dbReference type="EC" id="3.1.4.12" evidence="2"/>
<accession>A0AAU9JMX5</accession>
<dbReference type="SUPFAM" id="SSF56219">
    <property type="entry name" value="DNase I-like"/>
    <property type="match status" value="1"/>
</dbReference>